<proteinExistence type="predicted"/>
<keyword evidence="2" id="KW-1185">Reference proteome</keyword>
<dbReference type="Proteomes" id="UP001143910">
    <property type="component" value="Unassembled WGS sequence"/>
</dbReference>
<reference evidence="1" key="1">
    <citation type="submission" date="2022-08" db="EMBL/GenBank/DDBJ databases">
        <title>Genome Sequence of Lecanicillium fungicola.</title>
        <authorList>
            <person name="Buettner E."/>
        </authorList>
    </citation>
    <scope>NUCLEOTIDE SEQUENCE</scope>
    <source>
        <strain evidence="1">Babe33</strain>
    </source>
</reference>
<sequence>MNTAQPVHFFDIDSILPGKLQVTALPVSRAYRQFNQEFRAYKVMVLDKGRIQYTLPAISHPDSITANAAGAMMDSLPIACHLDKVFPSPPLFPSGAASYALALAAEKLILCAAKEGLFILLPKAGDVLDARGKEYFLRTRAEWFGKPLSELALKDDHEIRRALDSMKTELDVFLKMLAGPDGKGGPFLEGDVAGYADFILVTFLSWGHRVDMEIWREIMKMGNGEFQTLWDACLPWMEGQGEDAETCSLLGQGQEP</sequence>
<gene>
    <name evidence="1" type="ORF">NQ176_g3965</name>
</gene>
<comment type="caution">
    <text evidence="1">The sequence shown here is derived from an EMBL/GenBank/DDBJ whole genome shotgun (WGS) entry which is preliminary data.</text>
</comment>
<protein>
    <submittedName>
        <fullName evidence="1">Uncharacterized protein</fullName>
    </submittedName>
</protein>
<accession>A0ACC1NFT6</accession>
<dbReference type="EMBL" id="JANJQO010000400">
    <property type="protein sequence ID" value="KAJ2978185.1"/>
    <property type="molecule type" value="Genomic_DNA"/>
</dbReference>
<evidence type="ECO:0000313" key="1">
    <source>
        <dbReference type="EMBL" id="KAJ2978185.1"/>
    </source>
</evidence>
<organism evidence="1 2">
    <name type="scientific">Zarea fungicola</name>
    <dbReference type="NCBI Taxonomy" id="93591"/>
    <lineage>
        <taxon>Eukaryota</taxon>
        <taxon>Fungi</taxon>
        <taxon>Dikarya</taxon>
        <taxon>Ascomycota</taxon>
        <taxon>Pezizomycotina</taxon>
        <taxon>Sordariomycetes</taxon>
        <taxon>Hypocreomycetidae</taxon>
        <taxon>Hypocreales</taxon>
        <taxon>Cordycipitaceae</taxon>
        <taxon>Zarea</taxon>
    </lineage>
</organism>
<evidence type="ECO:0000313" key="2">
    <source>
        <dbReference type="Proteomes" id="UP001143910"/>
    </source>
</evidence>
<name>A0ACC1NFT6_9HYPO</name>